<evidence type="ECO:0000313" key="2">
    <source>
        <dbReference type="Proteomes" id="UP000789920"/>
    </source>
</evidence>
<keyword evidence="2" id="KW-1185">Reference proteome</keyword>
<protein>
    <submittedName>
        <fullName evidence="1">13983_t:CDS:1</fullName>
    </submittedName>
</protein>
<proteinExistence type="predicted"/>
<reference evidence="1" key="1">
    <citation type="submission" date="2021-06" db="EMBL/GenBank/DDBJ databases">
        <authorList>
            <person name="Kallberg Y."/>
            <person name="Tangrot J."/>
            <person name="Rosling A."/>
        </authorList>
    </citation>
    <scope>NUCLEOTIDE SEQUENCE</scope>
    <source>
        <strain evidence="1">MA461A</strain>
    </source>
</reference>
<dbReference type="Proteomes" id="UP000789920">
    <property type="component" value="Unassembled WGS sequence"/>
</dbReference>
<evidence type="ECO:0000313" key="1">
    <source>
        <dbReference type="EMBL" id="CAG8525728.1"/>
    </source>
</evidence>
<comment type="caution">
    <text evidence="1">The sequence shown here is derived from an EMBL/GenBank/DDBJ whole genome shotgun (WGS) entry which is preliminary data.</text>
</comment>
<organism evidence="1 2">
    <name type="scientific">Racocetra persica</name>
    <dbReference type="NCBI Taxonomy" id="160502"/>
    <lineage>
        <taxon>Eukaryota</taxon>
        <taxon>Fungi</taxon>
        <taxon>Fungi incertae sedis</taxon>
        <taxon>Mucoromycota</taxon>
        <taxon>Glomeromycotina</taxon>
        <taxon>Glomeromycetes</taxon>
        <taxon>Diversisporales</taxon>
        <taxon>Gigasporaceae</taxon>
        <taxon>Racocetra</taxon>
    </lineage>
</organism>
<dbReference type="EMBL" id="CAJVQC010003371">
    <property type="protein sequence ID" value="CAG8525728.1"/>
    <property type="molecule type" value="Genomic_DNA"/>
</dbReference>
<sequence length="651" mass="75799">MSYAQDSNSYVASPIDLKPPPFPTIATSTSSNKRYSSNDLLSTCKDLSIAKNSLKVANQVFKDLKHEDLSAKGLEVTKYGEDMLEEIQNLLSKSSHSKETNDQSSELENDENKINLRFQNFIEESPDFQYFVDRLWNINLLIDSTRTLEIHERIDHLIDEINDAINKLRVAIKNWKSKQGGWNLIRSKTFSFVKFLSIPRRRFDNKFKINENDLSEGEIVIGSKKHISQRIYRKYTRVAEKIVENCDNDELKKEIKYMQELECPNILKFYGYCHRSNGISVITHWVEYNLQSYLIDKPEDSNLTSDNKLLIARGIANALDFCHEKKILHGDIRTSNILLDKYLYPKLYNFQIPKESSKSTSSIPIDMLTWNSPERIRGEAYTKASEVYSFALVMWAIEYQQLPFVTLSSEEEIKRTILDGNRPELTSEDDEYQKIIKKSWSQDPSSRDTMKSILEHLNKLINSSGKDANDDFDSTDHIDLSNNGILRRNSHIRSSQYSTPYKDIERGIDFHKHKKYKDALDIFQNCYDSKQNDPNANFWIGFYYVKGFGVKSDEKKGIEYLQKASELQHPEAQYWYALTLLNTPVPFEGDRYKTAMEYLRKSARQNNLFALEKLGKIVQKGQYYQKAEPIIGKRMIEQANKLKMESRKHTT</sequence>
<gene>
    <name evidence="1" type="ORF">RPERSI_LOCUS2909</name>
</gene>
<accession>A0ACA9LEA2</accession>
<name>A0ACA9LEA2_9GLOM</name>